<evidence type="ECO:0000313" key="3">
    <source>
        <dbReference type="EMBL" id="KAK7742567.1"/>
    </source>
</evidence>
<gene>
    <name evidence="3" type="ORF">SLS63_000131</name>
</gene>
<proteinExistence type="predicted"/>
<dbReference type="InterPro" id="IPR036291">
    <property type="entry name" value="NAD(P)-bd_dom_sf"/>
</dbReference>
<evidence type="ECO:0000259" key="2">
    <source>
        <dbReference type="Pfam" id="PF03435"/>
    </source>
</evidence>
<dbReference type="PANTHER" id="PTHR48079:SF6">
    <property type="entry name" value="NAD(P)-BINDING DOMAIN-CONTAINING PROTEIN-RELATED"/>
    <property type="match status" value="1"/>
</dbReference>
<comment type="caution">
    <text evidence="3">The sequence shown here is derived from an EMBL/GenBank/DDBJ whole genome shotgun (WGS) entry which is preliminary data.</text>
</comment>
<keyword evidence="4" id="KW-1185">Reference proteome</keyword>
<reference evidence="3 4" key="1">
    <citation type="submission" date="2024-02" db="EMBL/GenBank/DDBJ databases">
        <title>De novo assembly and annotation of 12 fungi associated with fruit tree decline syndrome in Ontario, Canada.</title>
        <authorList>
            <person name="Sulman M."/>
            <person name="Ellouze W."/>
            <person name="Ilyukhin E."/>
        </authorList>
    </citation>
    <scope>NUCLEOTIDE SEQUENCE [LARGE SCALE GENOMIC DNA]</scope>
    <source>
        <strain evidence="3 4">M169</strain>
    </source>
</reference>
<dbReference type="InterPro" id="IPR001509">
    <property type="entry name" value="Epimerase_deHydtase"/>
</dbReference>
<protein>
    <recommendedName>
        <fullName evidence="5">NAD dependent epimerase/dehydratase family protein</fullName>
    </recommendedName>
</protein>
<feature type="domain" description="Saccharopine dehydrogenase NADP binding" evidence="2">
    <location>
        <begin position="9"/>
        <end position="91"/>
    </location>
</feature>
<dbReference type="PANTHER" id="PTHR48079">
    <property type="entry name" value="PROTEIN YEEZ"/>
    <property type="match status" value="1"/>
</dbReference>
<sequence>MAFPSTPKILLLGATGYIGGTVLYYLTRSPALARCLPISVLIRGADPAGKLKSAYGDQISTVPLTSLDDLDLIIKLASEHDIVINAGTGYHPQSAEAFVHGLAKRKAATTGNNCDEGSVPPWLIHTSGNSNISDNPTAGDRYPEDFWLDDSDPVRIYELEREKEARQPYLQRTAELAVLDAGSRLGVGTTALQSPAIFGPGRGLFSAAEAVLPTMLRFVLDHGYGARLGDGTGQMGFVHVDDLAELYVRIAEEVVESGGREVPSGKDGIVFPCVGMVKLVDLARDCVEAVARKGIIQTKEVKEVDLDTVAPYFGGGDLGRHIAAVAWAGHWNTVGTVGETKLGWKPVYRKEAWYDHGHFDYELDAVLEGKRPFSLDKVTGQGK</sequence>
<evidence type="ECO:0000313" key="4">
    <source>
        <dbReference type="Proteomes" id="UP001430848"/>
    </source>
</evidence>
<accession>A0ABR1PPW7</accession>
<dbReference type="Gene3D" id="3.40.50.720">
    <property type="entry name" value="NAD(P)-binding Rossmann-like Domain"/>
    <property type="match status" value="1"/>
</dbReference>
<organism evidence="3 4">
    <name type="scientific">Diaporthe eres</name>
    <name type="common">Phomopsis oblonga</name>
    <dbReference type="NCBI Taxonomy" id="83184"/>
    <lineage>
        <taxon>Eukaryota</taxon>
        <taxon>Fungi</taxon>
        <taxon>Dikarya</taxon>
        <taxon>Ascomycota</taxon>
        <taxon>Pezizomycotina</taxon>
        <taxon>Sordariomycetes</taxon>
        <taxon>Sordariomycetidae</taxon>
        <taxon>Diaporthales</taxon>
        <taxon>Diaporthaceae</taxon>
        <taxon>Diaporthe</taxon>
        <taxon>Diaporthe eres species complex</taxon>
    </lineage>
</organism>
<dbReference type="InterPro" id="IPR005097">
    <property type="entry name" value="Sacchrp_dh_NADP-bd"/>
</dbReference>
<feature type="domain" description="NAD-dependent epimerase/dehydratase" evidence="1">
    <location>
        <begin position="166"/>
        <end position="256"/>
    </location>
</feature>
<dbReference type="Pfam" id="PF01370">
    <property type="entry name" value="Epimerase"/>
    <property type="match status" value="1"/>
</dbReference>
<dbReference type="SUPFAM" id="SSF51735">
    <property type="entry name" value="NAD(P)-binding Rossmann-fold domains"/>
    <property type="match status" value="1"/>
</dbReference>
<evidence type="ECO:0008006" key="5">
    <source>
        <dbReference type="Google" id="ProtNLM"/>
    </source>
</evidence>
<dbReference type="InterPro" id="IPR051783">
    <property type="entry name" value="NAD(P)-dependent_oxidoreduct"/>
</dbReference>
<name>A0ABR1PPW7_DIAER</name>
<evidence type="ECO:0000259" key="1">
    <source>
        <dbReference type="Pfam" id="PF01370"/>
    </source>
</evidence>
<dbReference type="Proteomes" id="UP001430848">
    <property type="component" value="Unassembled WGS sequence"/>
</dbReference>
<dbReference type="Pfam" id="PF03435">
    <property type="entry name" value="Sacchrp_dh_NADP"/>
    <property type="match status" value="1"/>
</dbReference>
<dbReference type="EMBL" id="JAKNSF020000001">
    <property type="protein sequence ID" value="KAK7742567.1"/>
    <property type="molecule type" value="Genomic_DNA"/>
</dbReference>